<comment type="similarity">
    <text evidence="2">Belongs to the threonine aldolase family.</text>
</comment>
<dbReference type="RefSeq" id="WP_092471569.1">
    <property type="nucleotide sequence ID" value="NZ_FOOX01000008.1"/>
</dbReference>
<dbReference type="GO" id="GO:0005829">
    <property type="term" value="C:cytosol"/>
    <property type="evidence" value="ECO:0007669"/>
    <property type="project" value="TreeGrafter"/>
</dbReference>
<dbReference type="Pfam" id="PF01212">
    <property type="entry name" value="Beta_elim_lyase"/>
    <property type="match status" value="1"/>
</dbReference>
<comment type="cofactor">
    <cofactor evidence="1">
        <name>pyridoxal 5'-phosphate</name>
        <dbReference type="ChEBI" id="CHEBI:597326"/>
    </cofactor>
</comment>
<gene>
    <name evidence="7" type="ORF">SAMN05660649_02355</name>
</gene>
<dbReference type="SUPFAM" id="SSF53383">
    <property type="entry name" value="PLP-dependent transferases"/>
    <property type="match status" value="1"/>
</dbReference>
<evidence type="ECO:0000256" key="1">
    <source>
        <dbReference type="ARBA" id="ARBA00001933"/>
    </source>
</evidence>
<dbReference type="InterPro" id="IPR015421">
    <property type="entry name" value="PyrdxlP-dep_Trfase_major"/>
</dbReference>
<dbReference type="GO" id="GO:0008732">
    <property type="term" value="F:L-allo-threonine aldolase activity"/>
    <property type="evidence" value="ECO:0007669"/>
    <property type="project" value="TreeGrafter"/>
</dbReference>
<dbReference type="Proteomes" id="UP000199337">
    <property type="component" value="Unassembled WGS sequence"/>
</dbReference>
<dbReference type="FunFam" id="3.90.1150.10:FF:000041">
    <property type="entry name" value="Low-specificity L-threonine aldolase"/>
    <property type="match status" value="1"/>
</dbReference>
<keyword evidence="4" id="KW-0456">Lyase</keyword>
<evidence type="ECO:0000259" key="6">
    <source>
        <dbReference type="Pfam" id="PF01212"/>
    </source>
</evidence>
<dbReference type="InterPro" id="IPR015422">
    <property type="entry name" value="PyrdxlP-dep_Trfase_small"/>
</dbReference>
<dbReference type="PANTHER" id="PTHR48097:SF9">
    <property type="entry name" value="L-THREONINE ALDOLASE"/>
    <property type="match status" value="1"/>
</dbReference>
<dbReference type="STRING" id="341036.SAMN05660649_02355"/>
<dbReference type="GO" id="GO:0006567">
    <property type="term" value="P:L-threonine catabolic process"/>
    <property type="evidence" value="ECO:0007669"/>
    <property type="project" value="TreeGrafter"/>
</dbReference>
<organism evidence="7 8">
    <name type="scientific">Desulfotruncus arcticus DSM 17038</name>
    <dbReference type="NCBI Taxonomy" id="1121424"/>
    <lineage>
        <taxon>Bacteria</taxon>
        <taxon>Bacillati</taxon>
        <taxon>Bacillota</taxon>
        <taxon>Clostridia</taxon>
        <taxon>Eubacteriales</taxon>
        <taxon>Desulfallaceae</taxon>
        <taxon>Desulfotruncus</taxon>
    </lineage>
</organism>
<dbReference type="NCBIfam" id="NF007825">
    <property type="entry name" value="PRK10534.1"/>
    <property type="match status" value="1"/>
</dbReference>
<dbReference type="FunFam" id="3.40.640.10:FF:000030">
    <property type="entry name" value="Low-specificity L-threonine aldolase"/>
    <property type="match status" value="1"/>
</dbReference>
<dbReference type="EMBL" id="FOOX01000008">
    <property type="protein sequence ID" value="SFG68702.1"/>
    <property type="molecule type" value="Genomic_DNA"/>
</dbReference>
<name>A0A1I2TUX8_9FIRM</name>
<keyword evidence="3" id="KW-0663">Pyridoxal phosphate</keyword>
<dbReference type="InterPro" id="IPR001597">
    <property type="entry name" value="ArAA_b-elim_lyase/Thr_aldolase"/>
</dbReference>
<dbReference type="InterPro" id="IPR015424">
    <property type="entry name" value="PyrdxlP-dep_Trfase"/>
</dbReference>
<feature type="domain" description="Aromatic amino acid beta-eliminating lyase/threonine aldolase" evidence="6">
    <location>
        <begin position="5"/>
        <end position="288"/>
    </location>
</feature>
<dbReference type="PIRSF" id="PIRSF017617">
    <property type="entry name" value="Thr_aldolase"/>
    <property type="match status" value="1"/>
</dbReference>
<dbReference type="NCBIfam" id="NF041359">
    <property type="entry name" value="GntG_guanitoxin"/>
    <property type="match status" value="1"/>
</dbReference>
<dbReference type="GO" id="GO:0006545">
    <property type="term" value="P:glycine biosynthetic process"/>
    <property type="evidence" value="ECO:0007669"/>
    <property type="project" value="TreeGrafter"/>
</dbReference>
<dbReference type="Gene3D" id="3.90.1150.10">
    <property type="entry name" value="Aspartate Aminotransferase, domain 1"/>
    <property type="match status" value="1"/>
</dbReference>
<sequence length="342" mass="36783">MKTVDLRSDTVTKPTMEMREAMAHAEVGDDVLGEDPTVKRLEATAAAMIGKEAALFVASGTMGNQVAVLSHTARGNEVIVDDQAHIFYYEVGAPAILSAVQLRPVTGLHGPDAPKLIKAAVRDRDNIHYPETSLICLENTHNRGSGTIMAPEQMQEIYELAKQYRLSVHVDGARIFNAAVALGRQPGEFSRWCDSIMFCLSKGLGAPVGSMLAGSRDFIDRARKYRKALGGGMRQAGILAAAGLVALGSVNRLAEDHVHAKMLAQSLAGIPGVQVDLNKVQTNIIVADVSGTGMTSEEFVSVLEQRGVLAITFGPTLIRLVTHRDVSREDVEYAIDVINNIN</sequence>
<proteinExistence type="inferred from homology"/>
<keyword evidence="8" id="KW-1185">Reference proteome</keyword>
<dbReference type="InterPro" id="IPR023603">
    <property type="entry name" value="Low_specificity_L-TA-like"/>
</dbReference>
<dbReference type="CDD" id="cd06502">
    <property type="entry name" value="TA_like"/>
    <property type="match status" value="1"/>
</dbReference>
<evidence type="ECO:0000256" key="4">
    <source>
        <dbReference type="ARBA" id="ARBA00023239"/>
    </source>
</evidence>
<evidence type="ECO:0000313" key="8">
    <source>
        <dbReference type="Proteomes" id="UP000199337"/>
    </source>
</evidence>
<dbReference type="PANTHER" id="PTHR48097">
    <property type="entry name" value="L-THREONINE ALDOLASE-RELATED"/>
    <property type="match status" value="1"/>
</dbReference>
<evidence type="ECO:0000313" key="7">
    <source>
        <dbReference type="EMBL" id="SFG68702.1"/>
    </source>
</evidence>
<dbReference type="OrthoDB" id="9774495at2"/>
<accession>A0A1I2TUX8</accession>
<evidence type="ECO:0000256" key="5">
    <source>
        <dbReference type="PIRSR" id="PIRSR017617-1"/>
    </source>
</evidence>
<feature type="modified residue" description="N6-(pyridoxal phosphate)lysine" evidence="5">
    <location>
        <position position="202"/>
    </location>
</feature>
<dbReference type="AlphaFoldDB" id="A0A1I2TUX8"/>
<protein>
    <submittedName>
        <fullName evidence="7">L-threonine aldolase</fullName>
    </submittedName>
</protein>
<dbReference type="Gene3D" id="3.40.640.10">
    <property type="entry name" value="Type I PLP-dependent aspartate aminotransferase-like (Major domain)"/>
    <property type="match status" value="1"/>
</dbReference>
<evidence type="ECO:0000256" key="3">
    <source>
        <dbReference type="ARBA" id="ARBA00022898"/>
    </source>
</evidence>
<reference evidence="8" key="1">
    <citation type="submission" date="2016-10" db="EMBL/GenBank/DDBJ databases">
        <authorList>
            <person name="Varghese N."/>
            <person name="Submissions S."/>
        </authorList>
    </citation>
    <scope>NUCLEOTIDE SEQUENCE [LARGE SCALE GENOMIC DNA]</scope>
    <source>
        <strain evidence="8">DSM 17038</strain>
    </source>
</reference>
<evidence type="ECO:0000256" key="2">
    <source>
        <dbReference type="ARBA" id="ARBA00006966"/>
    </source>
</evidence>